<evidence type="ECO:0000313" key="2">
    <source>
        <dbReference type="Proteomes" id="UP000824120"/>
    </source>
</evidence>
<gene>
    <name evidence="1" type="ORF">H5410_055650</name>
</gene>
<accession>A0A9J5WJZ1</accession>
<proteinExistence type="predicted"/>
<sequence>MEMLASGMIIGQSKRRKIEVLDIDKLIHVIYEEMTNYIVSNISPVISFGEQDKPWWMCTPNGFFYVKISLRFIMRKKRIRRRNLRRFG</sequence>
<reference evidence="1 2" key="1">
    <citation type="submission" date="2020-09" db="EMBL/GenBank/DDBJ databases">
        <title>De no assembly of potato wild relative species, Solanum commersonii.</title>
        <authorList>
            <person name="Cho K."/>
        </authorList>
    </citation>
    <scope>NUCLEOTIDE SEQUENCE [LARGE SCALE GENOMIC DNA]</scope>
    <source>
        <strain evidence="1">LZ3.2</strain>
        <tissue evidence="1">Leaf</tissue>
    </source>
</reference>
<dbReference type="AlphaFoldDB" id="A0A9J5WJZ1"/>
<dbReference type="Proteomes" id="UP000824120">
    <property type="component" value="Chromosome 11"/>
</dbReference>
<protein>
    <submittedName>
        <fullName evidence="1">Uncharacterized protein</fullName>
    </submittedName>
</protein>
<name>A0A9J5WJZ1_SOLCO</name>
<organism evidence="1 2">
    <name type="scientific">Solanum commersonii</name>
    <name type="common">Commerson's wild potato</name>
    <name type="synonym">Commerson's nightshade</name>
    <dbReference type="NCBI Taxonomy" id="4109"/>
    <lineage>
        <taxon>Eukaryota</taxon>
        <taxon>Viridiplantae</taxon>
        <taxon>Streptophyta</taxon>
        <taxon>Embryophyta</taxon>
        <taxon>Tracheophyta</taxon>
        <taxon>Spermatophyta</taxon>
        <taxon>Magnoliopsida</taxon>
        <taxon>eudicotyledons</taxon>
        <taxon>Gunneridae</taxon>
        <taxon>Pentapetalae</taxon>
        <taxon>asterids</taxon>
        <taxon>lamiids</taxon>
        <taxon>Solanales</taxon>
        <taxon>Solanaceae</taxon>
        <taxon>Solanoideae</taxon>
        <taxon>Solaneae</taxon>
        <taxon>Solanum</taxon>
    </lineage>
</organism>
<dbReference type="EMBL" id="JACXVP010000011">
    <property type="protein sequence ID" value="KAG5575516.1"/>
    <property type="molecule type" value="Genomic_DNA"/>
</dbReference>
<comment type="caution">
    <text evidence="1">The sequence shown here is derived from an EMBL/GenBank/DDBJ whole genome shotgun (WGS) entry which is preliminary data.</text>
</comment>
<keyword evidence="2" id="KW-1185">Reference proteome</keyword>
<evidence type="ECO:0000313" key="1">
    <source>
        <dbReference type="EMBL" id="KAG5575516.1"/>
    </source>
</evidence>